<accession>A0A7W7NZT5</accession>
<keyword evidence="1" id="KW-0732">Signal</keyword>
<gene>
    <name evidence="2" type="ORF">HNP46_000373</name>
</gene>
<dbReference type="RefSeq" id="WP_184585820.1">
    <property type="nucleotide sequence ID" value="NZ_JACHLI010000001.1"/>
</dbReference>
<feature type="chain" id="PRO_5030825604" evidence="1">
    <location>
        <begin position="20"/>
        <end position="367"/>
    </location>
</feature>
<dbReference type="AlphaFoldDB" id="A0A7W7NZT5"/>
<name>A0A7W7NZT5_PSENT</name>
<dbReference type="Proteomes" id="UP000566995">
    <property type="component" value="Unassembled WGS sequence"/>
</dbReference>
<feature type="signal peptide" evidence="1">
    <location>
        <begin position="1"/>
        <end position="19"/>
    </location>
</feature>
<evidence type="ECO:0000313" key="3">
    <source>
        <dbReference type="Proteomes" id="UP000566995"/>
    </source>
</evidence>
<dbReference type="EMBL" id="JACHLI010000001">
    <property type="protein sequence ID" value="MBB4861562.1"/>
    <property type="molecule type" value="Genomic_DNA"/>
</dbReference>
<reference evidence="2 3" key="1">
    <citation type="submission" date="2020-08" db="EMBL/GenBank/DDBJ databases">
        <title>Functional genomics of gut bacteria from endangered species of beetles.</title>
        <authorList>
            <person name="Carlos-Shanley C."/>
        </authorList>
    </citation>
    <scope>NUCLEOTIDE SEQUENCE [LARGE SCALE GENOMIC DNA]</scope>
    <source>
        <strain evidence="2 3">S00179</strain>
    </source>
</reference>
<organism evidence="2 3">
    <name type="scientific">Pseudomonas nitroreducens</name>
    <dbReference type="NCBI Taxonomy" id="46680"/>
    <lineage>
        <taxon>Bacteria</taxon>
        <taxon>Pseudomonadati</taxon>
        <taxon>Pseudomonadota</taxon>
        <taxon>Gammaproteobacteria</taxon>
        <taxon>Pseudomonadales</taxon>
        <taxon>Pseudomonadaceae</taxon>
        <taxon>Pseudomonas</taxon>
    </lineage>
</organism>
<evidence type="ECO:0000313" key="2">
    <source>
        <dbReference type="EMBL" id="MBB4861562.1"/>
    </source>
</evidence>
<sequence>MNKFIAILALCLLHVVAHAQELEASCDLLVNNGVRNGISLFSESDARKLMHDTLCKEKYSDYKDFKSKSQSFGVDVPVGDAILGLSGSESEKNQKFEENYEKACSSALYYDKNYDRFTLSSQTVSDSLVNAFNTCYKIYAENFKSGATVYVDLQDDMSEFSARLKTAIEKAKPVEITSITPKSVSCLLNGRPIKPGERVSMGEETEVLLSCKKPPMESIKFVVATTAGITKAVDIPGFSSVISKDKATIDDLRKSLNRALEGTPVGKRAPIVLREFGTLYPGGVLPKKVITCPEQYAALNEGAILENITPHGGLAPETGDLTMRANWTNHTPIQYLNEKVAFPPVTNPGGKHRPPVTIQYAVTCISK</sequence>
<protein>
    <submittedName>
        <fullName evidence="2">Uncharacterized protein</fullName>
    </submittedName>
</protein>
<comment type="caution">
    <text evidence="2">The sequence shown here is derived from an EMBL/GenBank/DDBJ whole genome shotgun (WGS) entry which is preliminary data.</text>
</comment>
<proteinExistence type="predicted"/>
<evidence type="ECO:0000256" key="1">
    <source>
        <dbReference type="SAM" id="SignalP"/>
    </source>
</evidence>